<dbReference type="EMBL" id="JAESDN010000002">
    <property type="protein sequence ID" value="KAG7054977.1"/>
    <property type="molecule type" value="Genomic_DNA"/>
</dbReference>
<organism evidence="1 2">
    <name type="scientific">Colletotrichum scovillei</name>
    <dbReference type="NCBI Taxonomy" id="1209932"/>
    <lineage>
        <taxon>Eukaryota</taxon>
        <taxon>Fungi</taxon>
        <taxon>Dikarya</taxon>
        <taxon>Ascomycota</taxon>
        <taxon>Pezizomycotina</taxon>
        <taxon>Sordariomycetes</taxon>
        <taxon>Hypocreomycetidae</taxon>
        <taxon>Glomerellales</taxon>
        <taxon>Glomerellaceae</taxon>
        <taxon>Colletotrichum</taxon>
        <taxon>Colletotrichum acutatum species complex</taxon>
    </lineage>
</organism>
<reference evidence="1" key="1">
    <citation type="submission" date="2021-05" db="EMBL/GenBank/DDBJ databases">
        <title>Comparative genomics of three Colletotrichum scovillei strains and genetic complementation revealed genes involved fungal growth and virulence on chili pepper.</title>
        <authorList>
            <person name="Hsieh D.-K."/>
            <person name="Chuang S.-C."/>
            <person name="Chen C.-Y."/>
            <person name="Chao Y.-T."/>
            <person name="Lu M.-Y.J."/>
            <person name="Lee M.-H."/>
            <person name="Shih M.-C."/>
        </authorList>
    </citation>
    <scope>NUCLEOTIDE SEQUENCE</scope>
    <source>
        <strain evidence="1">Coll-153</strain>
    </source>
</reference>
<evidence type="ECO:0000313" key="1">
    <source>
        <dbReference type="EMBL" id="KAG7054977.1"/>
    </source>
</evidence>
<gene>
    <name evidence="1" type="ORF">JMJ77_007447</name>
</gene>
<dbReference type="Proteomes" id="UP000699042">
    <property type="component" value="Unassembled WGS sequence"/>
</dbReference>
<accession>A0A9P7RCC1</accession>
<name>A0A9P7RCC1_9PEZI</name>
<feature type="non-terminal residue" evidence="1">
    <location>
        <position position="33"/>
    </location>
</feature>
<comment type="caution">
    <text evidence="1">The sequence shown here is derived from an EMBL/GenBank/DDBJ whole genome shotgun (WGS) entry which is preliminary data.</text>
</comment>
<proteinExistence type="predicted"/>
<sequence>DGLNCVAKSEAKEAKKRSIPVSTYVTPSTELMP</sequence>
<keyword evidence="2" id="KW-1185">Reference proteome</keyword>
<dbReference type="AlphaFoldDB" id="A0A9P7RCC1"/>
<protein>
    <submittedName>
        <fullName evidence="1">Uncharacterized protein</fullName>
    </submittedName>
</protein>
<evidence type="ECO:0000313" key="2">
    <source>
        <dbReference type="Proteomes" id="UP000699042"/>
    </source>
</evidence>